<evidence type="ECO:0000256" key="8">
    <source>
        <dbReference type="SAM" id="MobiDB-lite"/>
    </source>
</evidence>
<dbReference type="EMBL" id="CCBN010000002">
    <property type="protein sequence ID" value="CDO52205.1"/>
    <property type="molecule type" value="Genomic_DNA"/>
</dbReference>
<keyword evidence="5 7" id="KW-0804">Transcription</keyword>
<dbReference type="GO" id="GO:0045944">
    <property type="term" value="P:positive regulation of transcription by RNA polymerase II"/>
    <property type="evidence" value="ECO:0007669"/>
    <property type="project" value="UniProtKB-ARBA"/>
</dbReference>
<reference evidence="10" key="1">
    <citation type="submission" date="2014-03" db="EMBL/GenBank/DDBJ databases">
        <authorList>
            <person name="Casaregola S."/>
        </authorList>
    </citation>
    <scope>NUCLEOTIDE SEQUENCE [LARGE SCALE GENOMIC DNA]</scope>
    <source>
        <strain evidence="10">CLIB 918</strain>
    </source>
</reference>
<accession>A0A0J9X609</accession>
<dbReference type="Pfam" id="PF10744">
    <property type="entry name" value="Med1"/>
    <property type="match status" value="1"/>
</dbReference>
<gene>
    <name evidence="10" type="ORF">BN980_GECA02s07336g</name>
</gene>
<feature type="domain" description="Mediator complex subunit Med1" evidence="9">
    <location>
        <begin position="31"/>
        <end position="418"/>
    </location>
</feature>
<dbReference type="GO" id="GO:0003712">
    <property type="term" value="F:transcription coregulator activity"/>
    <property type="evidence" value="ECO:0007669"/>
    <property type="project" value="InterPro"/>
</dbReference>
<evidence type="ECO:0000313" key="11">
    <source>
        <dbReference type="Proteomes" id="UP000242525"/>
    </source>
</evidence>
<evidence type="ECO:0000259" key="9">
    <source>
        <dbReference type="Pfam" id="PF10744"/>
    </source>
</evidence>
<dbReference type="PANTHER" id="PTHR35041">
    <property type="entry name" value="MEDIATOR OF RNA POLYMERASE II TRANSCRIPTION SUBUNIT 1"/>
    <property type="match status" value="1"/>
</dbReference>
<dbReference type="InterPro" id="IPR019680">
    <property type="entry name" value="Mediator_Med1"/>
</dbReference>
<name>A0A0J9X609_GEOCN</name>
<proteinExistence type="inferred from homology"/>
<comment type="similarity">
    <text evidence="2 7">Belongs to the Mediator complex subunit 1 family.</text>
</comment>
<protein>
    <recommendedName>
        <fullName evidence="7">Mediator of RNA polymerase II transcription subunit 1</fullName>
    </recommendedName>
    <alternativeName>
        <fullName evidence="7">Mediator complex subunit 1</fullName>
    </alternativeName>
</protein>
<evidence type="ECO:0000256" key="6">
    <source>
        <dbReference type="ARBA" id="ARBA00023242"/>
    </source>
</evidence>
<feature type="compositionally biased region" description="Acidic residues" evidence="8">
    <location>
        <begin position="224"/>
        <end position="236"/>
    </location>
</feature>
<dbReference type="AlphaFoldDB" id="A0A0J9X609"/>
<comment type="subcellular location">
    <subcellularLocation>
        <location evidence="1 7">Nucleus</location>
    </subcellularLocation>
</comment>
<dbReference type="OrthoDB" id="4082178at2759"/>
<evidence type="ECO:0000256" key="3">
    <source>
        <dbReference type="ARBA" id="ARBA00023015"/>
    </source>
</evidence>
<evidence type="ECO:0000256" key="1">
    <source>
        <dbReference type="ARBA" id="ARBA00004123"/>
    </source>
</evidence>
<dbReference type="Proteomes" id="UP000242525">
    <property type="component" value="Unassembled WGS sequence"/>
</dbReference>
<comment type="function">
    <text evidence="7">Component of the Mediator complex, a coactivator involved in the regulated transcription of nearly all RNA polymerase II-dependent genes. Mediator functions as a bridge to convey information from gene-specific regulatory proteins to the basal RNA polymerase II transcription machinery. Mediator is recruited to promoters by direct interactions with regulatory proteins and serves as a scaffold for the assembly of a functional preinitiation complex with RNA polymerase II and the general transcription factors.</text>
</comment>
<feature type="compositionally biased region" description="Acidic residues" evidence="8">
    <location>
        <begin position="429"/>
        <end position="439"/>
    </location>
</feature>
<feature type="region of interest" description="Disordered" evidence="8">
    <location>
        <begin position="420"/>
        <end position="439"/>
    </location>
</feature>
<dbReference type="PANTHER" id="PTHR35041:SF4">
    <property type="entry name" value="MEDIATOR OF RNA POLYMERASE II TRANSCRIPTION SUBUNIT 1"/>
    <property type="match status" value="1"/>
</dbReference>
<sequence>MVAETLQYSSTMRFLGDGGIDEDQSNTNAIEKIVNLLRTVPGRISEQGIKRLATRYGFELFEEDVTDSKRRISLGGSIILLDIDMDTQSKKITNVSLSLASQEPSNPQYSFSSPSVFPLANTILLQSLTERKRLDRFANILGFLACADKLSTSVDCFRAIDEVAAALFRVYNASESAHSDITTSWYGIPELNPCGTLGLGLWYWQKKRHTAKIAGKHFSQTPDENNEDDQNEQSNELDEEFQKYMLRWSIRGQQQHKDNNPRQQQQNNYQQPQQGRSAKYAVRYSANWLGPMLTINPNTGLVESWNEPEFVPDQKAEFVLLLDPPVYLPYTVAATLNATTDNSQSESKYYLNQIFRSSQRIVLHPNGKETKFEVSFSSLVPNPFVRVTEIPISHPRDLPEVIKQLRKAILIDSLCQSMSLDKKTADPQPDNDEDNGEDDEALDSELLLIDALLEGDFSTNSGHGKLGGSKESTATVITRNENGENITQSTLLTNISLIEENDEIFILVNLPGLNDFSFRVSPHIQDGDGGNFMGLLVGHVGFDSRKSADGKSSLNDIDIQAIQTKLSSALELTEDLGIACAYIERFLSEHNQNL</sequence>
<dbReference type="GO" id="GO:0016592">
    <property type="term" value="C:mediator complex"/>
    <property type="evidence" value="ECO:0007669"/>
    <property type="project" value="InterPro"/>
</dbReference>
<dbReference type="STRING" id="1173061.A0A0J9X609"/>
<evidence type="ECO:0000256" key="2">
    <source>
        <dbReference type="ARBA" id="ARBA00006210"/>
    </source>
</evidence>
<organism evidence="10 11">
    <name type="scientific">Geotrichum candidum</name>
    <name type="common">Oospora lactis</name>
    <name type="synonym">Dipodascus geotrichum</name>
    <dbReference type="NCBI Taxonomy" id="1173061"/>
    <lineage>
        <taxon>Eukaryota</taxon>
        <taxon>Fungi</taxon>
        <taxon>Dikarya</taxon>
        <taxon>Ascomycota</taxon>
        <taxon>Saccharomycotina</taxon>
        <taxon>Dipodascomycetes</taxon>
        <taxon>Dipodascales</taxon>
        <taxon>Dipodascaceae</taxon>
        <taxon>Geotrichum</taxon>
    </lineage>
</organism>
<evidence type="ECO:0000313" key="10">
    <source>
        <dbReference type="EMBL" id="CDO52205.1"/>
    </source>
</evidence>
<keyword evidence="6 7" id="KW-0539">Nucleus</keyword>
<feature type="region of interest" description="Disordered" evidence="8">
    <location>
        <begin position="253"/>
        <end position="276"/>
    </location>
</feature>
<keyword evidence="4 7" id="KW-0010">Activator</keyword>
<feature type="region of interest" description="Disordered" evidence="8">
    <location>
        <begin position="217"/>
        <end position="236"/>
    </location>
</feature>
<evidence type="ECO:0000256" key="5">
    <source>
        <dbReference type="ARBA" id="ARBA00023163"/>
    </source>
</evidence>
<keyword evidence="11" id="KW-1185">Reference proteome</keyword>
<comment type="caution">
    <text evidence="10">The sequence shown here is derived from an EMBL/GenBank/DDBJ whole genome shotgun (WGS) entry which is preliminary data.</text>
</comment>
<evidence type="ECO:0000256" key="7">
    <source>
        <dbReference type="RuleBase" id="RU364059"/>
    </source>
</evidence>
<evidence type="ECO:0000256" key="4">
    <source>
        <dbReference type="ARBA" id="ARBA00023159"/>
    </source>
</evidence>
<keyword evidence="3 7" id="KW-0805">Transcription regulation</keyword>
<feature type="compositionally biased region" description="Low complexity" evidence="8">
    <location>
        <begin position="261"/>
        <end position="274"/>
    </location>
</feature>